<reference evidence="14 15" key="1">
    <citation type="journal article" date="2010" name="Stand. Genomic Sci.">
        <title>Complete genome sequence of Thermaerobacter marianensis type strain (7p75a).</title>
        <authorList>
            <person name="Han C."/>
            <person name="Gu W."/>
            <person name="Zhang X."/>
            <person name="Lapidus A."/>
            <person name="Nolan M."/>
            <person name="Copeland A."/>
            <person name="Lucas S."/>
            <person name="Del Rio T.G."/>
            <person name="Tice H."/>
            <person name="Cheng J.F."/>
            <person name="Tapia R."/>
            <person name="Goodwin L."/>
            <person name="Pitluck S."/>
            <person name="Pagani I."/>
            <person name="Ivanova N."/>
            <person name="Mavromatis K."/>
            <person name="Mikhailova N."/>
            <person name="Pati A."/>
            <person name="Chen A."/>
            <person name="Palaniappan K."/>
            <person name="Land M."/>
            <person name="Hauser L."/>
            <person name="Chang Y.J."/>
            <person name="Jeffries C.D."/>
            <person name="Schneider S."/>
            <person name="Rohde M."/>
            <person name="Goker M."/>
            <person name="Pukall R."/>
            <person name="Woyke T."/>
            <person name="Bristow J."/>
            <person name="Eisen J.A."/>
            <person name="Markowitz V."/>
            <person name="Hugenholtz P."/>
            <person name="Kyrpides N.C."/>
            <person name="Klenk H.P."/>
            <person name="Detter J.C."/>
        </authorList>
    </citation>
    <scope>NUCLEOTIDE SEQUENCE [LARGE SCALE GENOMIC DNA]</scope>
    <source>
        <strain evidence="15">ATCC 700841 / DSM 12885 / JCM 10246 / 7p75a</strain>
    </source>
</reference>
<dbReference type="Proteomes" id="UP000008915">
    <property type="component" value="Chromosome"/>
</dbReference>
<evidence type="ECO:0000256" key="7">
    <source>
        <dbReference type="ARBA" id="ARBA00022777"/>
    </source>
</evidence>
<dbReference type="SMART" id="SM00388">
    <property type="entry name" value="HisKA"/>
    <property type="match status" value="1"/>
</dbReference>
<dbReference type="InterPro" id="IPR050428">
    <property type="entry name" value="TCS_sensor_his_kinase"/>
</dbReference>
<evidence type="ECO:0000256" key="2">
    <source>
        <dbReference type="ARBA" id="ARBA00004370"/>
    </source>
</evidence>
<evidence type="ECO:0000313" key="15">
    <source>
        <dbReference type="Proteomes" id="UP000008915"/>
    </source>
</evidence>
<dbReference type="KEGG" id="tmr:Tmar_2140"/>
<dbReference type="PANTHER" id="PTHR45436">
    <property type="entry name" value="SENSOR HISTIDINE KINASE YKOH"/>
    <property type="match status" value="1"/>
</dbReference>
<keyword evidence="8 12" id="KW-1133">Transmembrane helix</keyword>
<dbReference type="EMBL" id="CP002344">
    <property type="protein sequence ID" value="ADU52221.1"/>
    <property type="molecule type" value="Genomic_DNA"/>
</dbReference>
<feature type="domain" description="Histidine kinase" evidence="13">
    <location>
        <begin position="266"/>
        <end position="530"/>
    </location>
</feature>
<evidence type="ECO:0000256" key="6">
    <source>
        <dbReference type="ARBA" id="ARBA00022692"/>
    </source>
</evidence>
<dbReference type="InterPro" id="IPR005467">
    <property type="entry name" value="His_kinase_dom"/>
</dbReference>
<feature type="compositionally biased region" description="Low complexity" evidence="11">
    <location>
        <begin position="380"/>
        <end position="401"/>
    </location>
</feature>
<feature type="transmembrane region" description="Helical" evidence="12">
    <location>
        <begin position="12"/>
        <end position="31"/>
    </location>
</feature>
<evidence type="ECO:0000256" key="8">
    <source>
        <dbReference type="ARBA" id="ARBA00022989"/>
    </source>
</evidence>
<organism evidence="14 15">
    <name type="scientific">Thermaerobacter marianensis (strain ATCC 700841 / DSM 12885 / JCM 10246 / 7p75a)</name>
    <dbReference type="NCBI Taxonomy" id="644966"/>
    <lineage>
        <taxon>Bacteria</taxon>
        <taxon>Bacillati</taxon>
        <taxon>Bacillota</taxon>
        <taxon>Clostridia</taxon>
        <taxon>Eubacteriales</taxon>
        <taxon>Clostridiales Family XVII. Incertae Sedis</taxon>
        <taxon>Thermaerobacter</taxon>
    </lineage>
</organism>
<keyword evidence="10 12" id="KW-0472">Membrane</keyword>
<dbReference type="PRINTS" id="PR00344">
    <property type="entry name" value="BCTRLSENSOR"/>
</dbReference>
<dbReference type="STRING" id="644966.Tmar_2140"/>
<dbReference type="Gene3D" id="1.10.287.130">
    <property type="match status" value="1"/>
</dbReference>
<evidence type="ECO:0000256" key="4">
    <source>
        <dbReference type="ARBA" id="ARBA00022553"/>
    </source>
</evidence>
<dbReference type="CDD" id="cd00075">
    <property type="entry name" value="HATPase"/>
    <property type="match status" value="1"/>
</dbReference>
<evidence type="ECO:0000256" key="1">
    <source>
        <dbReference type="ARBA" id="ARBA00000085"/>
    </source>
</evidence>
<dbReference type="eggNOG" id="COG2205">
    <property type="taxonomic scope" value="Bacteria"/>
</dbReference>
<keyword evidence="15" id="KW-1185">Reference proteome</keyword>
<dbReference type="CDD" id="cd00082">
    <property type="entry name" value="HisKA"/>
    <property type="match status" value="1"/>
</dbReference>
<reference evidence="15" key="2">
    <citation type="journal article" date="2010" name="Stand. Genomic Sci.">
        <title>Complete genome sequence of Thermaerobacter marianensis type strain (7p75aT).</title>
        <authorList>
            <person name="Han C."/>
            <person name="Gu W."/>
            <person name="Zhang X."/>
            <person name="Lapidus A."/>
            <person name="Nolan M."/>
            <person name="Copeland A."/>
            <person name="Lucas S."/>
            <person name="Glavina Del Rio T."/>
            <person name="Tice H."/>
            <person name="Cheng J."/>
            <person name="Tapia R."/>
            <person name="Goodwin L."/>
            <person name="Pitluck S."/>
            <person name="Pagani I."/>
            <person name="Ivanova N."/>
            <person name="Mavromatis K."/>
            <person name="Mikhailova N."/>
            <person name="Pati A."/>
            <person name="Chen A."/>
            <person name="Palaniappan K."/>
            <person name="Land M."/>
            <person name="Hauser L."/>
            <person name="Chang Y."/>
            <person name="Jeffries C."/>
            <person name="Schneider S."/>
            <person name="Rohde M."/>
            <person name="Goker M."/>
            <person name="Pukall R."/>
            <person name="Woyke T."/>
            <person name="Bristow J."/>
            <person name="Eisen J."/>
            <person name="Markowitz V."/>
            <person name="Hugenholtz P."/>
            <person name="Kyrpides N."/>
            <person name="Klenk H."/>
            <person name="Detter J."/>
        </authorList>
    </citation>
    <scope>NUCLEOTIDE SEQUENCE [LARGE SCALE GENOMIC DNA]</scope>
    <source>
        <strain evidence="15">ATCC 700841 / DSM 12885 / JCM 10246 / 7p75a</strain>
    </source>
</reference>
<dbReference type="EC" id="2.7.13.3" evidence="3"/>
<dbReference type="GO" id="GO:0000155">
    <property type="term" value="F:phosphorelay sensor kinase activity"/>
    <property type="evidence" value="ECO:0007669"/>
    <property type="project" value="InterPro"/>
</dbReference>
<dbReference type="Pfam" id="PF00512">
    <property type="entry name" value="HisKA"/>
    <property type="match status" value="1"/>
</dbReference>
<dbReference type="HOGENOM" id="CLU_000445_89_6_9"/>
<feature type="compositionally biased region" description="Basic and acidic residues" evidence="11">
    <location>
        <begin position="101"/>
        <end position="110"/>
    </location>
</feature>
<dbReference type="AlphaFoldDB" id="E6SJY8"/>
<keyword evidence="5" id="KW-0808">Transferase</keyword>
<dbReference type="InterPro" id="IPR004358">
    <property type="entry name" value="Sig_transdc_His_kin-like_C"/>
</dbReference>
<name>E6SJY8_THEM7</name>
<evidence type="ECO:0000256" key="9">
    <source>
        <dbReference type="ARBA" id="ARBA00023012"/>
    </source>
</evidence>
<keyword evidence="6 12" id="KW-0812">Transmembrane</keyword>
<dbReference type="SUPFAM" id="SSF55874">
    <property type="entry name" value="ATPase domain of HSP90 chaperone/DNA topoisomerase II/histidine kinase"/>
    <property type="match status" value="1"/>
</dbReference>
<dbReference type="SUPFAM" id="SSF47384">
    <property type="entry name" value="Homodimeric domain of signal transducing histidine kinase"/>
    <property type="match status" value="1"/>
</dbReference>
<dbReference type="FunFam" id="3.30.565.10:FF:000006">
    <property type="entry name" value="Sensor histidine kinase WalK"/>
    <property type="match status" value="1"/>
</dbReference>
<dbReference type="OrthoDB" id="9813151at2"/>
<dbReference type="InterPro" id="IPR036890">
    <property type="entry name" value="HATPase_C_sf"/>
</dbReference>
<evidence type="ECO:0000259" key="13">
    <source>
        <dbReference type="PROSITE" id="PS50109"/>
    </source>
</evidence>
<dbReference type="Gene3D" id="3.30.565.10">
    <property type="entry name" value="Histidine kinase-like ATPase, C-terminal domain"/>
    <property type="match status" value="1"/>
</dbReference>
<dbReference type="PROSITE" id="PS50109">
    <property type="entry name" value="HIS_KIN"/>
    <property type="match status" value="1"/>
</dbReference>
<evidence type="ECO:0000256" key="5">
    <source>
        <dbReference type="ARBA" id="ARBA00022679"/>
    </source>
</evidence>
<dbReference type="GO" id="GO:0005886">
    <property type="term" value="C:plasma membrane"/>
    <property type="evidence" value="ECO:0007669"/>
    <property type="project" value="TreeGrafter"/>
</dbReference>
<comment type="subcellular location">
    <subcellularLocation>
        <location evidence="2">Membrane</location>
    </subcellularLocation>
</comment>
<dbReference type="SMART" id="SM00387">
    <property type="entry name" value="HATPase_c"/>
    <property type="match status" value="1"/>
</dbReference>
<evidence type="ECO:0000313" key="14">
    <source>
        <dbReference type="EMBL" id="ADU52221.1"/>
    </source>
</evidence>
<protein>
    <recommendedName>
        <fullName evidence="3">histidine kinase</fullName>
        <ecNumber evidence="3">2.7.13.3</ecNumber>
    </recommendedName>
</protein>
<evidence type="ECO:0000256" key="11">
    <source>
        <dbReference type="SAM" id="MobiDB-lite"/>
    </source>
</evidence>
<feature type="region of interest" description="Disordered" evidence="11">
    <location>
        <begin position="367"/>
        <end position="408"/>
    </location>
</feature>
<evidence type="ECO:0000256" key="12">
    <source>
        <dbReference type="SAM" id="Phobius"/>
    </source>
</evidence>
<keyword evidence="7 14" id="KW-0418">Kinase</keyword>
<dbReference type="InterPro" id="IPR036097">
    <property type="entry name" value="HisK_dim/P_sf"/>
</dbReference>
<dbReference type="PANTHER" id="PTHR45436:SF5">
    <property type="entry name" value="SENSOR HISTIDINE KINASE TRCS"/>
    <property type="match status" value="1"/>
</dbReference>
<evidence type="ECO:0000256" key="10">
    <source>
        <dbReference type="ARBA" id="ARBA00023136"/>
    </source>
</evidence>
<comment type="catalytic activity">
    <reaction evidence="1">
        <text>ATP + protein L-histidine = ADP + protein N-phospho-L-histidine.</text>
        <dbReference type="EC" id="2.7.13.3"/>
    </reaction>
</comment>
<keyword evidence="9" id="KW-0902">Two-component regulatory system</keyword>
<sequence length="533" mass="56661">MFDAARRRLTLWNLVIIVLVLAVFGAGVYGWTAARLVDQVDSALAYLAGRVAREVAGHQLAGPENAWMDDRPGTGAPPDDLQESQQPRQPGETGSLVRPASDPEERGEPGDVFERLRGILQEQEPGRPQAALLVGTKVAWRSPGTLDGFPSAALALEAGRRGRPVVTTLVLGGRPWRVRAEPLPRVPVRGDRGGEAGAGEPGELPVVQVALPLAAVQDSLAALLRVLVLAGAGGVGLAAVAGYAQAWRALRPIREAMERQRLFTAGASHEMRTPLAVIRADAELLAGELQDPDQRRLARDIVEEADRLARLIEDLLTLARGNGPEPVIEPRPCDLAALVGEAVRAAQPLAAPRGVVLDYQVGAFRPGPAAVPSRRPEPAPGALPDAPRDAPASPAGASEAPALERGSAAVVPARVDPSRIRQLVLILLSNAIRYTDPGTTVTVRLVPGMGPRGYHRLTVDDEGPGIPPADLERIFEPFYRGDAARARATGGFGLGLAVARWIVERHGGRIRASNRQPRGARFEVELPARTLQE</sequence>
<dbReference type="InterPro" id="IPR003661">
    <property type="entry name" value="HisK_dim/P_dom"/>
</dbReference>
<evidence type="ECO:0000256" key="3">
    <source>
        <dbReference type="ARBA" id="ARBA00012438"/>
    </source>
</evidence>
<feature type="region of interest" description="Disordered" evidence="11">
    <location>
        <begin position="62"/>
        <end position="110"/>
    </location>
</feature>
<gene>
    <name evidence="14" type="ordered locus">Tmar_2140</name>
</gene>
<dbReference type="RefSeq" id="WP_013496521.1">
    <property type="nucleotide sequence ID" value="NC_014831.1"/>
</dbReference>
<keyword evidence="4" id="KW-0597">Phosphoprotein</keyword>
<dbReference type="Pfam" id="PF02518">
    <property type="entry name" value="HATPase_c"/>
    <property type="match status" value="1"/>
</dbReference>
<dbReference type="InterPro" id="IPR003594">
    <property type="entry name" value="HATPase_dom"/>
</dbReference>
<proteinExistence type="predicted"/>
<accession>E6SJY8</accession>